<organism evidence="3">
    <name type="scientific">Siphoviridae sp. ct7es18</name>
    <dbReference type="NCBI Taxonomy" id="2826166"/>
    <lineage>
        <taxon>Viruses</taxon>
        <taxon>Duplodnaviria</taxon>
        <taxon>Heunggongvirae</taxon>
        <taxon>Uroviricota</taxon>
        <taxon>Caudoviricetes</taxon>
    </lineage>
</organism>
<evidence type="ECO:0000313" key="3">
    <source>
        <dbReference type="EMBL" id="DAD81576.1"/>
    </source>
</evidence>
<evidence type="ECO:0000256" key="2">
    <source>
        <dbReference type="SAM" id="Phobius"/>
    </source>
</evidence>
<dbReference type="EMBL" id="BK014903">
    <property type="protein sequence ID" value="DAD81576.1"/>
    <property type="molecule type" value="Genomic_DNA"/>
</dbReference>
<keyword evidence="2" id="KW-0472">Membrane</keyword>
<accession>A0A8S5MH79</accession>
<feature type="transmembrane region" description="Helical" evidence="2">
    <location>
        <begin position="23"/>
        <end position="42"/>
    </location>
</feature>
<reference evidence="3" key="1">
    <citation type="journal article" date="2021" name="Proc. Natl. Acad. Sci. U.S.A.">
        <title>A Catalog of Tens of Thousands of Viruses from Human Metagenomes Reveals Hidden Associations with Chronic Diseases.</title>
        <authorList>
            <person name="Tisza M.J."/>
            <person name="Buck C.B."/>
        </authorList>
    </citation>
    <scope>NUCLEOTIDE SEQUENCE</scope>
    <source>
        <strain evidence="3">Ct7es18</strain>
    </source>
</reference>
<sequence length="57" mass="6429">MSFNHAGQCRATPKTRDTTSAQKGVSCFFICYFLQFVIYYNCPPKGGRGFRPGGLRF</sequence>
<evidence type="ECO:0000256" key="1">
    <source>
        <dbReference type="SAM" id="MobiDB-lite"/>
    </source>
</evidence>
<feature type="region of interest" description="Disordered" evidence="1">
    <location>
        <begin position="1"/>
        <end position="20"/>
    </location>
</feature>
<proteinExistence type="predicted"/>
<keyword evidence="2" id="KW-1133">Transmembrane helix</keyword>
<keyword evidence="2" id="KW-0812">Transmembrane</keyword>
<name>A0A8S5MH79_9CAUD</name>
<protein>
    <submittedName>
        <fullName evidence="3">Uncharacterized protein</fullName>
    </submittedName>
</protein>